<protein>
    <submittedName>
        <fullName evidence="5">LacI family transcriptional regulator</fullName>
    </submittedName>
</protein>
<evidence type="ECO:0000256" key="1">
    <source>
        <dbReference type="ARBA" id="ARBA00023015"/>
    </source>
</evidence>
<sequence>MKGDKPTSFDIAYLAGVSQSTVSRALRDSPLVSKETRDKVQSIARELNYKVDINARNLRSKDSKTIALLFCEDPGTGDSLINPFFLSMLGSITRATANCGYDLLISFQQSSADWQADYEDSHRADGIIFLGYGDYITYSQRIAKLEQEGAHFVTWGPVMPEQPGIFVGCDNQDGAYRAVKHLLGLGRRRIAFLGGADEHAPEFRERYQGYRHALEDAGIAVDARLQVDAETSEAAGYQALCRLRASGLAFDAVFGASDLIAIGAIKALQEAGAEVPGDVAVVGFDDIPTASYTHPPLTTVQQDTKVAGELLVKNLLKLVDGEAVASQLLEARLIVRGSCGAG</sequence>
<accession>A0A545TLN7</accession>
<dbReference type="InterPro" id="IPR046335">
    <property type="entry name" value="LacI/GalR-like_sensor"/>
</dbReference>
<dbReference type="PROSITE" id="PS50932">
    <property type="entry name" value="HTH_LACI_2"/>
    <property type="match status" value="1"/>
</dbReference>
<keyword evidence="2" id="KW-0238">DNA-binding</keyword>
<keyword evidence="6" id="KW-1185">Reference proteome</keyword>
<dbReference type="InterPro" id="IPR000843">
    <property type="entry name" value="HTH_LacI"/>
</dbReference>
<dbReference type="Gene3D" id="1.10.260.40">
    <property type="entry name" value="lambda repressor-like DNA-binding domains"/>
    <property type="match status" value="1"/>
</dbReference>
<feature type="domain" description="HTH lacI-type" evidence="4">
    <location>
        <begin position="6"/>
        <end position="60"/>
    </location>
</feature>
<proteinExistence type="predicted"/>
<name>A0A545TLN7_9GAMM</name>
<dbReference type="SUPFAM" id="SSF53822">
    <property type="entry name" value="Periplasmic binding protein-like I"/>
    <property type="match status" value="1"/>
</dbReference>
<dbReference type="GO" id="GO:0000976">
    <property type="term" value="F:transcription cis-regulatory region binding"/>
    <property type="evidence" value="ECO:0007669"/>
    <property type="project" value="TreeGrafter"/>
</dbReference>
<dbReference type="AlphaFoldDB" id="A0A545TLN7"/>
<dbReference type="SMART" id="SM00354">
    <property type="entry name" value="HTH_LACI"/>
    <property type="match status" value="1"/>
</dbReference>
<dbReference type="Gene3D" id="3.40.50.2300">
    <property type="match status" value="2"/>
</dbReference>
<dbReference type="PANTHER" id="PTHR30146">
    <property type="entry name" value="LACI-RELATED TRANSCRIPTIONAL REPRESSOR"/>
    <property type="match status" value="1"/>
</dbReference>
<dbReference type="SUPFAM" id="SSF47413">
    <property type="entry name" value="lambda repressor-like DNA-binding domains"/>
    <property type="match status" value="1"/>
</dbReference>
<evidence type="ECO:0000259" key="4">
    <source>
        <dbReference type="PROSITE" id="PS50932"/>
    </source>
</evidence>
<dbReference type="CDD" id="cd01392">
    <property type="entry name" value="HTH_LacI"/>
    <property type="match status" value="1"/>
</dbReference>
<dbReference type="Pfam" id="PF00356">
    <property type="entry name" value="LacI"/>
    <property type="match status" value="1"/>
</dbReference>
<dbReference type="InterPro" id="IPR028082">
    <property type="entry name" value="Peripla_BP_I"/>
</dbReference>
<evidence type="ECO:0000313" key="5">
    <source>
        <dbReference type="EMBL" id="TQV78150.1"/>
    </source>
</evidence>
<dbReference type="RefSeq" id="WP_142904929.1">
    <property type="nucleotide sequence ID" value="NZ_ML660094.1"/>
</dbReference>
<dbReference type="GO" id="GO:0003700">
    <property type="term" value="F:DNA-binding transcription factor activity"/>
    <property type="evidence" value="ECO:0007669"/>
    <property type="project" value="TreeGrafter"/>
</dbReference>
<evidence type="ECO:0000256" key="2">
    <source>
        <dbReference type="ARBA" id="ARBA00023125"/>
    </source>
</evidence>
<keyword evidence="3" id="KW-0804">Transcription</keyword>
<dbReference type="Pfam" id="PF13377">
    <property type="entry name" value="Peripla_BP_3"/>
    <property type="match status" value="1"/>
</dbReference>
<dbReference type="OrthoDB" id="5718990at2"/>
<dbReference type="EMBL" id="VHSG01000013">
    <property type="protein sequence ID" value="TQV78150.1"/>
    <property type="molecule type" value="Genomic_DNA"/>
</dbReference>
<reference evidence="5 6" key="1">
    <citation type="submission" date="2019-06" db="EMBL/GenBank/DDBJ databases">
        <title>Whole genome sequence for Cellvibrionaceae sp. R142.</title>
        <authorList>
            <person name="Wang G."/>
        </authorList>
    </citation>
    <scope>NUCLEOTIDE SEQUENCE [LARGE SCALE GENOMIC DNA]</scope>
    <source>
        <strain evidence="5 6">R142</strain>
    </source>
</reference>
<dbReference type="Proteomes" id="UP000319732">
    <property type="component" value="Unassembled WGS sequence"/>
</dbReference>
<dbReference type="PANTHER" id="PTHR30146:SF120">
    <property type="entry name" value="ALANINE RACEMASE"/>
    <property type="match status" value="1"/>
</dbReference>
<evidence type="ECO:0000256" key="3">
    <source>
        <dbReference type="ARBA" id="ARBA00023163"/>
    </source>
</evidence>
<organism evidence="5 6">
    <name type="scientific">Exilibacterium tricleocarpae</name>
    <dbReference type="NCBI Taxonomy" id="2591008"/>
    <lineage>
        <taxon>Bacteria</taxon>
        <taxon>Pseudomonadati</taxon>
        <taxon>Pseudomonadota</taxon>
        <taxon>Gammaproteobacteria</taxon>
        <taxon>Cellvibrionales</taxon>
        <taxon>Cellvibrionaceae</taxon>
        <taxon>Exilibacterium</taxon>
    </lineage>
</organism>
<comment type="caution">
    <text evidence="5">The sequence shown here is derived from an EMBL/GenBank/DDBJ whole genome shotgun (WGS) entry which is preliminary data.</text>
</comment>
<keyword evidence="1" id="KW-0805">Transcription regulation</keyword>
<evidence type="ECO:0000313" key="6">
    <source>
        <dbReference type="Proteomes" id="UP000319732"/>
    </source>
</evidence>
<dbReference type="InterPro" id="IPR010982">
    <property type="entry name" value="Lambda_DNA-bd_dom_sf"/>
</dbReference>
<gene>
    <name evidence="5" type="ORF">FKG94_13810</name>
</gene>